<dbReference type="GO" id="GO:0006950">
    <property type="term" value="P:response to stress"/>
    <property type="evidence" value="ECO:0007669"/>
    <property type="project" value="TreeGrafter"/>
</dbReference>
<comment type="caution">
    <text evidence="2">The sequence shown here is derived from an EMBL/GenBank/DDBJ whole genome shotgun (WGS) entry which is preliminary data.</text>
</comment>
<dbReference type="EMBL" id="MVHG01000009">
    <property type="protein sequence ID" value="ORA19056.1"/>
    <property type="molecule type" value="Genomic_DNA"/>
</dbReference>
<dbReference type="PANTHER" id="PTHR33164">
    <property type="entry name" value="TRANSCRIPTIONAL REGULATOR, MARR FAMILY"/>
    <property type="match status" value="1"/>
</dbReference>
<dbReference type="Pfam" id="PF01047">
    <property type="entry name" value="MarR"/>
    <property type="match status" value="1"/>
</dbReference>
<name>A0A1W9ZNE8_MYCAI</name>
<dbReference type="Proteomes" id="UP000192707">
    <property type="component" value="Unassembled WGS sequence"/>
</dbReference>
<organism evidence="2 3">
    <name type="scientific">Mycobacterium arosiense ATCC BAA-1401 = DSM 45069</name>
    <dbReference type="NCBI Taxonomy" id="1265311"/>
    <lineage>
        <taxon>Bacteria</taxon>
        <taxon>Bacillati</taxon>
        <taxon>Actinomycetota</taxon>
        <taxon>Actinomycetes</taxon>
        <taxon>Mycobacteriales</taxon>
        <taxon>Mycobacteriaceae</taxon>
        <taxon>Mycobacterium</taxon>
        <taxon>Mycobacterium avium complex (MAC)</taxon>
    </lineage>
</organism>
<dbReference type="PROSITE" id="PS50995">
    <property type="entry name" value="HTH_MARR_2"/>
    <property type="match status" value="1"/>
</dbReference>
<keyword evidence="3" id="KW-1185">Reference proteome</keyword>
<dbReference type="AlphaFoldDB" id="A0A1W9ZNE8"/>
<protein>
    <submittedName>
        <fullName evidence="2">MarR family transcriptional regulator</fullName>
    </submittedName>
</protein>
<accession>A0A1W9ZNE8</accession>
<dbReference type="OrthoDB" id="69852at2"/>
<dbReference type="InterPro" id="IPR039422">
    <property type="entry name" value="MarR/SlyA-like"/>
</dbReference>
<dbReference type="InterPro" id="IPR000835">
    <property type="entry name" value="HTH_MarR-typ"/>
</dbReference>
<dbReference type="SUPFAM" id="SSF46785">
    <property type="entry name" value="Winged helix' DNA-binding domain"/>
    <property type="match status" value="1"/>
</dbReference>
<dbReference type="PANTHER" id="PTHR33164:SF103">
    <property type="entry name" value="REGULATORY PROTEIN MARR"/>
    <property type="match status" value="1"/>
</dbReference>
<dbReference type="InterPro" id="IPR036388">
    <property type="entry name" value="WH-like_DNA-bd_sf"/>
</dbReference>
<evidence type="ECO:0000259" key="1">
    <source>
        <dbReference type="PROSITE" id="PS50995"/>
    </source>
</evidence>
<gene>
    <name evidence="2" type="ORF">BST14_06410</name>
</gene>
<dbReference type="GO" id="GO:0003700">
    <property type="term" value="F:DNA-binding transcription factor activity"/>
    <property type="evidence" value="ECO:0007669"/>
    <property type="project" value="InterPro"/>
</dbReference>
<dbReference type="Gene3D" id="1.10.10.10">
    <property type="entry name" value="Winged helix-like DNA-binding domain superfamily/Winged helix DNA-binding domain"/>
    <property type="match status" value="1"/>
</dbReference>
<proteinExistence type="predicted"/>
<dbReference type="InterPro" id="IPR036390">
    <property type="entry name" value="WH_DNA-bd_sf"/>
</dbReference>
<dbReference type="SMART" id="SM00347">
    <property type="entry name" value="HTH_MARR"/>
    <property type="match status" value="1"/>
</dbReference>
<feature type="domain" description="HTH marR-type" evidence="1">
    <location>
        <begin position="11"/>
        <end position="143"/>
    </location>
</feature>
<evidence type="ECO:0000313" key="2">
    <source>
        <dbReference type="EMBL" id="ORA19056.1"/>
    </source>
</evidence>
<sequence length="153" mass="16752">MVQMNSRADVAGELFGVVGRFRRQLRRSAGRGFDSSRLSESQSELLWLVGRRPGISVSAAAAELGLVPNTASTLVTKLVSGGLLLRTAGDSDRRVCQLRLAEPAQQVVDASRASRRALLSEVIDELDDDQIEALTKGLEVLDTMTRKMRERRS</sequence>
<reference evidence="2 3" key="1">
    <citation type="submission" date="2016-12" db="EMBL/GenBank/DDBJ databases">
        <title>The new phylogeny of genus Mycobacterium.</title>
        <authorList>
            <person name="Tortoli E."/>
            <person name="Trovato A."/>
            <person name="Cirillo D.M."/>
        </authorList>
    </citation>
    <scope>NUCLEOTIDE SEQUENCE [LARGE SCALE GENOMIC DNA]</scope>
    <source>
        <strain evidence="2 3">DSM 45069</strain>
    </source>
</reference>
<evidence type="ECO:0000313" key="3">
    <source>
        <dbReference type="Proteomes" id="UP000192707"/>
    </source>
</evidence>